<dbReference type="NCBIfam" id="TIGR00176">
    <property type="entry name" value="mobB"/>
    <property type="match status" value="1"/>
</dbReference>
<proteinExistence type="predicted"/>
<name>A0A7W0CBZ2_9BACT</name>
<accession>A0A7W0CBZ2</accession>
<dbReference type="CDD" id="cd03116">
    <property type="entry name" value="MobB"/>
    <property type="match status" value="1"/>
</dbReference>
<keyword evidence="3" id="KW-1185">Reference proteome</keyword>
<organism evidence="2 3">
    <name type="scientific">Desulfosalsimonas propionicica</name>
    <dbReference type="NCBI Taxonomy" id="332175"/>
    <lineage>
        <taxon>Bacteria</taxon>
        <taxon>Pseudomonadati</taxon>
        <taxon>Thermodesulfobacteriota</taxon>
        <taxon>Desulfobacteria</taxon>
        <taxon>Desulfobacterales</taxon>
        <taxon>Desulfosalsimonadaceae</taxon>
        <taxon>Desulfosalsimonas</taxon>
    </lineage>
</organism>
<protein>
    <submittedName>
        <fullName evidence="2">Molybdopterin-guanine dinucleotide biosynthesis protein B</fullName>
    </submittedName>
</protein>
<dbReference type="PANTHER" id="PTHR40072">
    <property type="entry name" value="MOLYBDOPTERIN-GUANINE DINUCLEOTIDE BIOSYNTHESIS ADAPTER PROTEIN-RELATED"/>
    <property type="match status" value="1"/>
</dbReference>
<dbReference type="GO" id="GO:0005525">
    <property type="term" value="F:GTP binding"/>
    <property type="evidence" value="ECO:0007669"/>
    <property type="project" value="InterPro"/>
</dbReference>
<dbReference type="Pfam" id="PF03205">
    <property type="entry name" value="MobB"/>
    <property type="match status" value="1"/>
</dbReference>
<dbReference type="InterPro" id="IPR027417">
    <property type="entry name" value="P-loop_NTPase"/>
</dbReference>
<sequence>MTAIVAIVGGSNSGKTTLIEKLIPVFTRKGYRVGTIKHVMHEMVFDQSGKDSWRHASAGADTVMVDADEQIVLLKTRIRPRAADRLKNYVAAYFSDMDIVLAEGYKKQNLPKIEVYRENSRTGPVCLEDPDLAGLVTDAKMDAGVPCLGLDDIESIVHLIIQTIS</sequence>
<dbReference type="Proteomes" id="UP000525298">
    <property type="component" value="Unassembled WGS sequence"/>
</dbReference>
<dbReference type="GO" id="GO:0006777">
    <property type="term" value="P:Mo-molybdopterin cofactor biosynthetic process"/>
    <property type="evidence" value="ECO:0007669"/>
    <property type="project" value="InterPro"/>
</dbReference>
<evidence type="ECO:0000313" key="3">
    <source>
        <dbReference type="Proteomes" id="UP000525298"/>
    </source>
</evidence>
<reference evidence="2 3" key="1">
    <citation type="submission" date="2020-07" db="EMBL/GenBank/DDBJ databases">
        <title>Genomic Encyclopedia of Type Strains, Phase IV (KMG-IV): sequencing the most valuable type-strain genomes for metagenomic binning, comparative biology and taxonomic classification.</title>
        <authorList>
            <person name="Goeker M."/>
        </authorList>
    </citation>
    <scope>NUCLEOTIDE SEQUENCE [LARGE SCALE GENOMIC DNA]</scope>
    <source>
        <strain evidence="2 3">DSM 17721</strain>
    </source>
</reference>
<gene>
    <name evidence="2" type="ORF">HNR65_003207</name>
</gene>
<dbReference type="SUPFAM" id="SSF52540">
    <property type="entry name" value="P-loop containing nucleoside triphosphate hydrolases"/>
    <property type="match status" value="1"/>
</dbReference>
<dbReference type="Gene3D" id="3.40.50.300">
    <property type="entry name" value="P-loop containing nucleotide triphosphate hydrolases"/>
    <property type="match status" value="1"/>
</dbReference>
<dbReference type="InterPro" id="IPR052539">
    <property type="entry name" value="MGD_biosynthesis_adapter"/>
</dbReference>
<dbReference type="InterPro" id="IPR004435">
    <property type="entry name" value="MobB_dom"/>
</dbReference>
<dbReference type="AlphaFoldDB" id="A0A7W0CBZ2"/>
<evidence type="ECO:0000259" key="1">
    <source>
        <dbReference type="Pfam" id="PF03205"/>
    </source>
</evidence>
<feature type="domain" description="Molybdopterin-guanine dinucleotide biosynthesis protein B (MobB)" evidence="1">
    <location>
        <begin position="4"/>
        <end position="138"/>
    </location>
</feature>
<comment type="caution">
    <text evidence="2">The sequence shown here is derived from an EMBL/GenBank/DDBJ whole genome shotgun (WGS) entry which is preliminary data.</text>
</comment>
<evidence type="ECO:0000313" key="2">
    <source>
        <dbReference type="EMBL" id="MBA2882852.1"/>
    </source>
</evidence>
<dbReference type="PANTHER" id="PTHR40072:SF1">
    <property type="entry name" value="MOLYBDOPTERIN-GUANINE DINUCLEOTIDE BIOSYNTHESIS ADAPTER PROTEIN"/>
    <property type="match status" value="1"/>
</dbReference>
<dbReference type="RefSeq" id="WP_181552473.1">
    <property type="nucleotide sequence ID" value="NZ_JACDUS010000013.1"/>
</dbReference>
<dbReference type="EMBL" id="JACDUS010000013">
    <property type="protein sequence ID" value="MBA2882852.1"/>
    <property type="molecule type" value="Genomic_DNA"/>
</dbReference>